<dbReference type="AlphaFoldDB" id="A0A8A4TT56"/>
<organism evidence="1 2">
    <name type="scientific">Sulfidibacter corallicola</name>
    <dbReference type="NCBI Taxonomy" id="2818388"/>
    <lineage>
        <taxon>Bacteria</taxon>
        <taxon>Pseudomonadati</taxon>
        <taxon>Acidobacteriota</taxon>
        <taxon>Holophagae</taxon>
        <taxon>Acanthopleuribacterales</taxon>
        <taxon>Acanthopleuribacteraceae</taxon>
        <taxon>Sulfidibacter</taxon>
    </lineage>
</organism>
<dbReference type="RefSeq" id="WP_237383237.1">
    <property type="nucleotide sequence ID" value="NZ_CP071793.1"/>
</dbReference>
<dbReference type="EMBL" id="CP071793">
    <property type="protein sequence ID" value="QTD53139.1"/>
    <property type="molecule type" value="Genomic_DNA"/>
</dbReference>
<dbReference type="Proteomes" id="UP000663929">
    <property type="component" value="Chromosome"/>
</dbReference>
<name>A0A8A4TT56_SULCO</name>
<keyword evidence="2" id="KW-1185">Reference proteome</keyword>
<reference evidence="1" key="1">
    <citation type="submission" date="2021-03" db="EMBL/GenBank/DDBJ databases">
        <title>Acanthopleuribacteraceae sp. M133.</title>
        <authorList>
            <person name="Wang G."/>
        </authorList>
    </citation>
    <scope>NUCLEOTIDE SEQUENCE</scope>
    <source>
        <strain evidence="1">M133</strain>
    </source>
</reference>
<accession>A0A8A4TT56</accession>
<evidence type="ECO:0008006" key="3">
    <source>
        <dbReference type="Google" id="ProtNLM"/>
    </source>
</evidence>
<gene>
    <name evidence="1" type="ORF">J3U87_11815</name>
</gene>
<protein>
    <recommendedName>
        <fullName evidence="3">Zinc-finger domain-containing protein</fullName>
    </recommendedName>
</protein>
<sequence length="152" mass="16836">MHLELEQLNLLIRQQASPEERGEWVDHILDCDLCSKRFRILNELDVEMTQVTAPEKEAEPAPKKRIPLRYVIGVAAVMVMAMFPYFQEPPATDPAGPVMPQMAALDAGAVLPDATSNPLGVLGQVRDVNYRQSVSGWGQGQDVTDLLNQLGR</sequence>
<evidence type="ECO:0000313" key="1">
    <source>
        <dbReference type="EMBL" id="QTD53139.1"/>
    </source>
</evidence>
<proteinExistence type="predicted"/>
<evidence type="ECO:0000313" key="2">
    <source>
        <dbReference type="Proteomes" id="UP000663929"/>
    </source>
</evidence>
<dbReference type="KEGG" id="scor:J3U87_11815"/>